<accession>A0ABW9RT08</accession>
<dbReference type="EMBL" id="SMLW01000606">
    <property type="protein sequence ID" value="MTI26965.1"/>
    <property type="molecule type" value="Genomic_DNA"/>
</dbReference>
<reference evidence="3 4" key="1">
    <citation type="submission" date="2019-02" db="EMBL/GenBank/DDBJ databases">
        <authorList>
            <person name="Goldberg S.R."/>
            <person name="Haltli B.A."/>
            <person name="Correa H."/>
            <person name="Russell K.G."/>
        </authorList>
    </citation>
    <scope>NUCLEOTIDE SEQUENCE [LARGE SCALE GENOMIC DNA]</scope>
    <source>
        <strain evidence="3 4">JCM 16186</strain>
    </source>
</reference>
<dbReference type="PROSITE" id="PS51257">
    <property type="entry name" value="PROKAR_LIPOPROTEIN"/>
    <property type="match status" value="1"/>
</dbReference>
<evidence type="ECO:0000313" key="4">
    <source>
        <dbReference type="Proteomes" id="UP000798808"/>
    </source>
</evidence>
<evidence type="ECO:0000313" key="3">
    <source>
        <dbReference type="EMBL" id="MTI26965.1"/>
    </source>
</evidence>
<dbReference type="Proteomes" id="UP000798808">
    <property type="component" value="Unassembled WGS sequence"/>
</dbReference>
<name>A0ABW9RT08_9BACT</name>
<keyword evidence="4" id="KW-1185">Reference proteome</keyword>
<evidence type="ECO:0000256" key="1">
    <source>
        <dbReference type="RuleBase" id="RU366019"/>
    </source>
</evidence>
<comment type="similarity">
    <text evidence="1">Belongs to the neutral ceramidase family.</text>
</comment>
<dbReference type="RefSeq" id="WP_155173973.1">
    <property type="nucleotide sequence ID" value="NZ_BAAAFL010000068.1"/>
</dbReference>
<comment type="catalytic activity">
    <reaction evidence="1">
        <text>an N-acylsphing-4-enine + H2O = sphing-4-enine + a fatty acid</text>
        <dbReference type="Rhea" id="RHEA:20856"/>
        <dbReference type="ChEBI" id="CHEBI:15377"/>
        <dbReference type="ChEBI" id="CHEBI:28868"/>
        <dbReference type="ChEBI" id="CHEBI:52639"/>
        <dbReference type="ChEBI" id="CHEBI:57756"/>
        <dbReference type="EC" id="3.5.1.23"/>
    </reaction>
</comment>
<dbReference type="PANTHER" id="PTHR12670">
    <property type="entry name" value="CERAMIDASE"/>
    <property type="match status" value="1"/>
</dbReference>
<gene>
    <name evidence="3" type="ORF">E1163_18555</name>
</gene>
<proteinExistence type="inferred from homology"/>
<dbReference type="EC" id="3.5.1.23" evidence="1"/>
<evidence type="ECO:0000259" key="2">
    <source>
        <dbReference type="Pfam" id="PF04734"/>
    </source>
</evidence>
<protein>
    <recommendedName>
        <fullName evidence="1">Neutral ceramidase</fullName>
        <ecNumber evidence="1">3.5.1.23</ecNumber>
    </recommendedName>
</protein>
<organism evidence="3 4">
    <name type="scientific">Fulvivirga kasyanovii</name>
    <dbReference type="NCBI Taxonomy" id="396812"/>
    <lineage>
        <taxon>Bacteria</taxon>
        <taxon>Pseudomonadati</taxon>
        <taxon>Bacteroidota</taxon>
        <taxon>Cytophagia</taxon>
        <taxon>Cytophagales</taxon>
        <taxon>Fulvivirgaceae</taxon>
        <taxon>Fulvivirga</taxon>
    </lineage>
</organism>
<dbReference type="InterPro" id="IPR006823">
    <property type="entry name" value="Ceramidase_alk"/>
</dbReference>
<sequence>MAVFNKLGLILYLTLTILSISCCLGQGALSGSAVSMDIEPEIGIPLAGYGSKDRRLDKTDWKGEIPHCFMFKPSIGRHDAIRSKVIFLQNDQEKLLFISLDMIGVSYRFVNSIYRLIKPLGFERDQLFISATHTHSGPGTLTRKLPLAFLATDLFQRENYNYIVSKVYESILMAIEQQEPVELYRTDFRADCLQKNKWRDNREYHVDDEVQILLLRNSQGHWLGGMINFAIHGGALGPTNLKYSADVIGSIERNMEQLIASKNPPEMTQPTMALFQGALGDVRVIERGYDKMQWTGEEFARQAAPALENLRPMPPNLTSTTSKIWLGIPGYSFKYANRKTLAKKNWLPPLRIPIAGLMNQRTRISIVGVGDIMMFTWPGEASTTLGLQLKTLSKEMGYDHAWVLGLTNDYVGYFTTQDEYYEGEYDSRSSLFNFRGGRRILKKHRAELQKIIEVDRLEFEELISVRDPHGSR</sequence>
<keyword evidence="1" id="KW-0443">Lipid metabolism</keyword>
<feature type="domain" description="Neutral/alkaline non-lysosomal ceramidase N-terminal" evidence="2">
    <location>
        <begin position="82"/>
        <end position="282"/>
    </location>
</feature>
<keyword evidence="1" id="KW-0378">Hydrolase</keyword>
<dbReference type="InterPro" id="IPR031329">
    <property type="entry name" value="NEUT/ALK_ceramidase_N"/>
</dbReference>
<keyword evidence="1" id="KW-0746">Sphingolipid metabolism</keyword>
<dbReference type="PANTHER" id="PTHR12670:SF1">
    <property type="entry name" value="NEUTRAL CERAMIDASE"/>
    <property type="match status" value="1"/>
</dbReference>
<comment type="caution">
    <text evidence="3">The sequence shown here is derived from an EMBL/GenBank/DDBJ whole genome shotgun (WGS) entry which is preliminary data.</text>
</comment>
<dbReference type="Pfam" id="PF04734">
    <property type="entry name" value="Ceramidase_alk"/>
    <property type="match status" value="1"/>
</dbReference>